<name>A0A0P1AT44_PLAHL</name>
<evidence type="ECO:0000256" key="1">
    <source>
        <dbReference type="SAM" id="Phobius"/>
    </source>
</evidence>
<dbReference type="Proteomes" id="UP000054928">
    <property type="component" value="Unassembled WGS sequence"/>
</dbReference>
<keyword evidence="1" id="KW-0472">Membrane</keyword>
<dbReference type="InterPro" id="IPR037485">
    <property type="entry name" value="PEX22"/>
</dbReference>
<organism evidence="2 3">
    <name type="scientific">Plasmopara halstedii</name>
    <name type="common">Downy mildew of sunflower</name>
    <dbReference type="NCBI Taxonomy" id="4781"/>
    <lineage>
        <taxon>Eukaryota</taxon>
        <taxon>Sar</taxon>
        <taxon>Stramenopiles</taxon>
        <taxon>Oomycota</taxon>
        <taxon>Peronosporomycetes</taxon>
        <taxon>Peronosporales</taxon>
        <taxon>Peronosporaceae</taxon>
        <taxon>Plasmopara</taxon>
    </lineage>
</organism>
<dbReference type="OMA" id="HFTLPMR"/>
<dbReference type="STRING" id="4781.A0A0P1AT44"/>
<feature type="transmembrane region" description="Helical" evidence="1">
    <location>
        <begin position="16"/>
        <end position="36"/>
    </location>
</feature>
<keyword evidence="3" id="KW-1185">Reference proteome</keyword>
<dbReference type="PANTHER" id="PTHR34126:SF1">
    <property type="entry name" value="PEROXISOME BIOGENESIS PROTEIN 22"/>
    <property type="match status" value="1"/>
</dbReference>
<dbReference type="EMBL" id="CCYD01000810">
    <property type="protein sequence ID" value="CEG44209.1"/>
    <property type="molecule type" value="Genomic_DNA"/>
</dbReference>
<evidence type="ECO:0000313" key="2">
    <source>
        <dbReference type="EMBL" id="CEG44209.1"/>
    </source>
</evidence>
<protein>
    <submittedName>
        <fullName evidence="2">Uncharacterized protein</fullName>
    </submittedName>
</protein>
<dbReference type="PANTHER" id="PTHR34126">
    <property type="entry name" value="PEROXISOME BIOGENESIS PROTEIN 22"/>
    <property type="match status" value="1"/>
</dbReference>
<dbReference type="RefSeq" id="XP_024580578.1">
    <property type="nucleotide sequence ID" value="XM_024730286.1"/>
</dbReference>
<dbReference type="OrthoDB" id="77656at2759"/>
<dbReference type="GO" id="GO:0007031">
    <property type="term" value="P:peroxisome organization"/>
    <property type="evidence" value="ECO:0007669"/>
    <property type="project" value="InterPro"/>
</dbReference>
<dbReference type="AlphaFoldDB" id="A0A0P1AT44"/>
<accession>A0A0P1AT44</accession>
<dbReference type="Pfam" id="PF22978">
    <property type="entry name" value="HAD_Pex22"/>
    <property type="match status" value="1"/>
</dbReference>
<proteinExistence type="predicted"/>
<dbReference type="GeneID" id="36409522"/>
<keyword evidence="1" id="KW-0812">Transmembrane</keyword>
<keyword evidence="1" id="KW-1133">Transmembrane helix</keyword>
<evidence type="ECO:0000313" key="3">
    <source>
        <dbReference type="Proteomes" id="UP000054928"/>
    </source>
</evidence>
<sequence length="255" mass="28106">MSAKSPEVVDGMIDDTLLGILILLLVVMLSTGYVYVQQLRQGDATQRGNGANTLARMVPSTSAALSSFPERATISTSGLNDRQMRLHLVLPMRNGARCITISINAVLKYMNPEALAWMNDEVPALLADLSCIADVHLLCMVTGNHDTKTMEIIREFVVTHPVLKSNDKVRRGIQSHKILFCTTSVGKIAFVRQLEPHLHVEVDGHVVSDLERHVPRIVYVPQSSEHAVSPTIPNVIHVGDSFTDYFSLISAKDRT</sequence>
<reference evidence="3" key="1">
    <citation type="submission" date="2014-09" db="EMBL/GenBank/DDBJ databases">
        <authorList>
            <person name="Sharma Rahul"/>
            <person name="Thines Marco"/>
        </authorList>
    </citation>
    <scope>NUCLEOTIDE SEQUENCE [LARGE SCALE GENOMIC DNA]</scope>
</reference>